<evidence type="ECO:0000313" key="2">
    <source>
        <dbReference type="EMBL" id="APV43672.1"/>
    </source>
</evidence>
<proteinExistence type="predicted"/>
<dbReference type="KEGG" id="dfo:Dform_00312"/>
<dbReference type="Proteomes" id="UP000185934">
    <property type="component" value="Chromosome"/>
</dbReference>
<dbReference type="Gene3D" id="3.40.50.620">
    <property type="entry name" value="HUPs"/>
    <property type="match status" value="1"/>
</dbReference>
<accession>A0A1P8F5P7</accession>
<feature type="domain" description="Phosphoadenosine phosphosulphate reductase" evidence="1">
    <location>
        <begin position="4"/>
        <end position="114"/>
    </location>
</feature>
<gene>
    <name evidence="2" type="ORF">Dform_00312</name>
</gene>
<sequence>MRHILCVSGGKDSAALAIYMRDKVPGMEYVFCDTEKELPETYEYLARLEGILGKTIVTLKDGRGFDHWLEIFRGYLPSSRMRWCTRHLKLHPFERYVGDSAVTSYVGIRADEDREGYISTKPNIKALFPFKEDGLGYPDIVRILEESGIGMPQYRTWRSRSGCFFCFFQQKIEWVGLLEHHPHLFELASQYEKYDESSGRRFTWCDNESLEELSRPERVATIKTEHARRMERNLVAHITLAEILEDDSWERPCLVCTL</sequence>
<dbReference type="InterPro" id="IPR002500">
    <property type="entry name" value="PAPS_reduct_dom"/>
</dbReference>
<dbReference type="AlphaFoldDB" id="A0A1P8F5P7"/>
<evidence type="ECO:0000259" key="1">
    <source>
        <dbReference type="Pfam" id="PF01507"/>
    </source>
</evidence>
<dbReference type="GO" id="GO:0003824">
    <property type="term" value="F:catalytic activity"/>
    <property type="evidence" value="ECO:0007669"/>
    <property type="project" value="InterPro"/>
</dbReference>
<dbReference type="STRING" id="1839801.Dform_00312"/>
<dbReference type="SUPFAM" id="SSF52402">
    <property type="entry name" value="Adenine nucleotide alpha hydrolases-like"/>
    <property type="match status" value="1"/>
</dbReference>
<evidence type="ECO:0000313" key="3">
    <source>
        <dbReference type="Proteomes" id="UP000185934"/>
    </source>
</evidence>
<reference evidence="3" key="1">
    <citation type="submission" date="2016-11" db="EMBL/GenBank/DDBJ databases">
        <title>Dehalogenimonas formicexedens sp. nov., a chlorinated alkane respiring bacterium isolated from contaminated groundwater.</title>
        <authorList>
            <person name="Key T.A."/>
            <person name="Bowman K.S."/>
            <person name="Lee I."/>
            <person name="Chun J."/>
            <person name="Albuquerque L."/>
            <person name="da Costa M.S."/>
            <person name="Rainey F.A."/>
            <person name="Moe W.M."/>
        </authorList>
    </citation>
    <scope>NUCLEOTIDE SEQUENCE [LARGE SCALE GENOMIC DNA]</scope>
    <source>
        <strain evidence="3">NSZ-14</strain>
    </source>
</reference>
<protein>
    <submittedName>
        <fullName evidence="2">Phosphoadenosine phosphosulfate reductase family protein</fullName>
    </submittedName>
</protein>
<keyword evidence="3" id="KW-1185">Reference proteome</keyword>
<name>A0A1P8F5P7_9CHLR</name>
<dbReference type="EMBL" id="CP018258">
    <property type="protein sequence ID" value="APV43672.1"/>
    <property type="molecule type" value="Genomic_DNA"/>
</dbReference>
<dbReference type="InterPro" id="IPR050128">
    <property type="entry name" value="Sulfate_adenylyltrnsfr_sub2"/>
</dbReference>
<organism evidence="2 3">
    <name type="scientific">Dehalogenimonas formicexedens</name>
    <dbReference type="NCBI Taxonomy" id="1839801"/>
    <lineage>
        <taxon>Bacteria</taxon>
        <taxon>Bacillati</taxon>
        <taxon>Chloroflexota</taxon>
        <taxon>Dehalococcoidia</taxon>
        <taxon>Dehalococcoidales</taxon>
        <taxon>Dehalococcoidaceae</taxon>
        <taxon>Dehalogenimonas</taxon>
    </lineage>
</organism>
<dbReference type="PANTHER" id="PTHR43196:SF2">
    <property type="entry name" value="PHOSPHOADENOSINE PHOSPHOSULFATE REDUCTASE"/>
    <property type="match status" value="1"/>
</dbReference>
<dbReference type="OrthoDB" id="9774475at2"/>
<dbReference type="InterPro" id="IPR014729">
    <property type="entry name" value="Rossmann-like_a/b/a_fold"/>
</dbReference>
<dbReference type="PANTHER" id="PTHR43196">
    <property type="entry name" value="SULFATE ADENYLYLTRANSFERASE SUBUNIT 2"/>
    <property type="match status" value="1"/>
</dbReference>
<dbReference type="Pfam" id="PF01507">
    <property type="entry name" value="PAPS_reduct"/>
    <property type="match status" value="1"/>
</dbReference>